<dbReference type="Proteomes" id="UP000626370">
    <property type="component" value="Unassembled WGS sequence"/>
</dbReference>
<keyword evidence="2" id="KW-1185">Reference proteome</keyword>
<dbReference type="RefSeq" id="WP_189379022.1">
    <property type="nucleotide sequence ID" value="NZ_BNAH01000013.1"/>
</dbReference>
<comment type="caution">
    <text evidence="1">The sequence shown here is derived from an EMBL/GenBank/DDBJ whole genome shotgun (WGS) entry which is preliminary data.</text>
</comment>
<reference evidence="2" key="1">
    <citation type="journal article" date="2019" name="Int. J. Syst. Evol. Microbiol.">
        <title>The Global Catalogue of Microorganisms (GCM) 10K type strain sequencing project: providing services to taxonomists for standard genome sequencing and annotation.</title>
        <authorList>
            <consortium name="The Broad Institute Genomics Platform"/>
            <consortium name="The Broad Institute Genome Sequencing Center for Infectious Disease"/>
            <person name="Wu L."/>
            <person name="Ma J."/>
        </authorList>
    </citation>
    <scope>NUCLEOTIDE SEQUENCE [LARGE SCALE GENOMIC DNA]</scope>
    <source>
        <strain evidence="2">CGMCC 1.15922</strain>
    </source>
</reference>
<sequence>MPLPLLWLGAATLSAVTVKTLADDRKLQQQKRKQYRTVQTLSHLERHESPIATYPSEILTTLQLVKPKIGAIVCCGIGGVLDHTGIWVEDNMIIELDGEGLIKPISPRRFTKERSGKDIFIACDSNGEPLSCPLAASRAIEKIFTHVPYHMIDNNCHQFIWQCFKPNDVPLSTFKSLNLRLAQHFDRKIYWDLCDTKN</sequence>
<name>A0ABQ3IZZ0_9GAMM</name>
<accession>A0ABQ3IZZ0</accession>
<dbReference type="EMBL" id="BNAH01000013">
    <property type="protein sequence ID" value="GHE98083.1"/>
    <property type="molecule type" value="Genomic_DNA"/>
</dbReference>
<protein>
    <recommendedName>
        <fullName evidence="3">LRAT domain-containing protein</fullName>
    </recommendedName>
</protein>
<organism evidence="1 2">
    <name type="scientific">Thalassotalea profundi</name>
    <dbReference type="NCBI Taxonomy" id="2036687"/>
    <lineage>
        <taxon>Bacteria</taxon>
        <taxon>Pseudomonadati</taxon>
        <taxon>Pseudomonadota</taxon>
        <taxon>Gammaproteobacteria</taxon>
        <taxon>Alteromonadales</taxon>
        <taxon>Colwelliaceae</taxon>
        <taxon>Thalassotalea</taxon>
    </lineage>
</organism>
<gene>
    <name evidence="1" type="ORF">GCM10011501_29500</name>
</gene>
<evidence type="ECO:0008006" key="3">
    <source>
        <dbReference type="Google" id="ProtNLM"/>
    </source>
</evidence>
<proteinExistence type="predicted"/>
<evidence type="ECO:0000313" key="2">
    <source>
        <dbReference type="Proteomes" id="UP000626370"/>
    </source>
</evidence>
<evidence type="ECO:0000313" key="1">
    <source>
        <dbReference type="EMBL" id="GHE98083.1"/>
    </source>
</evidence>